<proteinExistence type="predicted"/>
<organism evidence="2">
    <name type="scientific">Diartiger fossulatus</name>
    <dbReference type="NCBI Taxonomy" id="1535458"/>
    <lineage>
        <taxon>Eukaryota</taxon>
        <taxon>Metazoa</taxon>
        <taxon>Ecdysozoa</taxon>
        <taxon>Arthropoda</taxon>
        <taxon>Hexapoda</taxon>
        <taxon>Insecta</taxon>
        <taxon>Pterygota</taxon>
        <taxon>Neoptera</taxon>
        <taxon>Endopterygota</taxon>
        <taxon>Coleoptera</taxon>
        <taxon>Polyphaga</taxon>
        <taxon>Staphyliniformia</taxon>
        <taxon>Staphylinidae</taxon>
        <taxon>Omaliinae group</taxon>
        <taxon>Pselaphinae</taxon>
        <taxon>Diartiger</taxon>
    </lineage>
</organism>
<geneLocation type="mitochondrion" evidence="2"/>
<dbReference type="EMBL" id="KT780644">
    <property type="protein sequence ID" value="ALO70529.1"/>
    <property type="molecule type" value="Genomic_DNA"/>
</dbReference>
<reference evidence="2" key="1">
    <citation type="submission" date="2015-09" db="EMBL/GenBank/DDBJ databases">
        <title>Staphyliniformia phylogenetics from de novo mitogenomic assemblies.</title>
        <authorList>
            <person name="Favreau E.A."/>
            <person name="Linard B."/>
            <person name="Vogler A.P."/>
        </authorList>
    </citation>
    <scope>NUCLEOTIDE SEQUENCE</scope>
</reference>
<evidence type="ECO:0000256" key="1">
    <source>
        <dbReference type="SAM" id="Phobius"/>
    </source>
</evidence>
<accession>A0A0S2M7A9</accession>
<evidence type="ECO:0000313" key="2">
    <source>
        <dbReference type="EMBL" id="ALO70529.1"/>
    </source>
</evidence>
<protein>
    <submittedName>
        <fullName evidence="2">ATP synthase F0 subunit 8</fullName>
    </submittedName>
</protein>
<feature type="transmembrane region" description="Helical" evidence="1">
    <location>
        <begin position="12"/>
        <end position="35"/>
    </location>
</feature>
<sequence length="51" mass="6491">MPQMAPLNWTMLMIFFMVNLIMFNILNYFFLLYNFKYNKNQNNKILMNWMW</sequence>
<dbReference type="AlphaFoldDB" id="A0A0S2M7A9"/>
<name>A0A0S2M7A9_9COLE</name>
<keyword evidence="1" id="KW-0472">Membrane</keyword>
<keyword evidence="1" id="KW-1133">Transmembrane helix</keyword>
<keyword evidence="1" id="KW-0812">Transmembrane</keyword>
<gene>
    <name evidence="2" type="primary">atp8</name>
</gene>
<keyword evidence="2" id="KW-0496">Mitochondrion</keyword>